<feature type="region of interest" description="Disordered" evidence="13">
    <location>
        <begin position="744"/>
        <end position="785"/>
    </location>
</feature>
<comment type="catalytic activity">
    <reaction evidence="1">
        <text>S-ubiquitinyl-[E2 ubiquitin-conjugating enzyme]-L-cysteine + [acceptor protein]-L-lysine = [E2 ubiquitin-conjugating enzyme]-L-cysteine + N(6)-ubiquitinyl-[acceptor protein]-L-lysine.</text>
        <dbReference type="EC" id="2.3.2.27"/>
    </reaction>
</comment>
<dbReference type="InterPro" id="IPR013083">
    <property type="entry name" value="Znf_RING/FYVE/PHD"/>
</dbReference>
<feature type="coiled-coil region" evidence="12">
    <location>
        <begin position="115"/>
        <end position="178"/>
    </location>
</feature>
<evidence type="ECO:0000259" key="14">
    <source>
        <dbReference type="PROSITE" id="PS50089"/>
    </source>
</evidence>
<dbReference type="PROSITE" id="PS50089">
    <property type="entry name" value="ZF_RING_2"/>
    <property type="match status" value="1"/>
</dbReference>
<dbReference type="PANTHER" id="PTHR23328:SF0">
    <property type="entry name" value="RING-TYPE DOMAIN-CONTAINING PROTEIN"/>
    <property type="match status" value="1"/>
</dbReference>
<keyword evidence="5" id="KW-0479">Metal-binding</keyword>
<evidence type="ECO:0000256" key="4">
    <source>
        <dbReference type="ARBA" id="ARBA00022679"/>
    </source>
</evidence>
<comment type="subcellular location">
    <subcellularLocation>
        <location evidence="2">Nucleus</location>
    </subcellularLocation>
</comment>
<dbReference type="CDD" id="cd22249">
    <property type="entry name" value="UDM1_RNF168_RNF169-like"/>
    <property type="match status" value="1"/>
</dbReference>
<evidence type="ECO:0000256" key="2">
    <source>
        <dbReference type="ARBA" id="ARBA00004123"/>
    </source>
</evidence>
<feature type="compositionally biased region" description="Basic and acidic residues" evidence="13">
    <location>
        <begin position="457"/>
        <end position="468"/>
    </location>
</feature>
<evidence type="ECO:0000256" key="10">
    <source>
        <dbReference type="ARBA" id="ARBA00023242"/>
    </source>
</evidence>
<dbReference type="SMART" id="SM00184">
    <property type="entry name" value="RING"/>
    <property type="match status" value="1"/>
</dbReference>
<protein>
    <recommendedName>
        <fullName evidence="3">RING-type E3 ubiquitin transferase</fullName>
        <ecNumber evidence="3">2.3.2.27</ecNumber>
    </recommendedName>
</protein>
<dbReference type="EMBL" id="JBJQND010000016">
    <property type="protein sequence ID" value="KAL3848299.1"/>
    <property type="molecule type" value="Genomic_DNA"/>
</dbReference>
<evidence type="ECO:0000313" key="15">
    <source>
        <dbReference type="EMBL" id="KAL3848299.1"/>
    </source>
</evidence>
<dbReference type="PANTHER" id="PTHR23328">
    <property type="entry name" value="RING-TYPE DOMAIN-CONTAINING PROTEIN"/>
    <property type="match status" value="1"/>
</dbReference>
<keyword evidence="16" id="KW-1185">Reference proteome</keyword>
<evidence type="ECO:0000256" key="7">
    <source>
        <dbReference type="ARBA" id="ARBA00022771"/>
    </source>
</evidence>
<keyword evidence="12" id="KW-0175">Coiled coil</keyword>
<dbReference type="CDD" id="cd16550">
    <property type="entry name" value="RING-HC_RNF168"/>
    <property type="match status" value="1"/>
</dbReference>
<feature type="domain" description="RING-type" evidence="14">
    <location>
        <begin position="13"/>
        <end position="52"/>
    </location>
</feature>
<feature type="region of interest" description="Disordered" evidence="13">
    <location>
        <begin position="701"/>
        <end position="724"/>
    </location>
</feature>
<dbReference type="Pfam" id="PF00097">
    <property type="entry name" value="zf-C3HC4"/>
    <property type="match status" value="1"/>
</dbReference>
<dbReference type="GO" id="GO:0005634">
    <property type="term" value="C:nucleus"/>
    <property type="evidence" value="ECO:0007669"/>
    <property type="project" value="UniProtKB-SubCell"/>
</dbReference>
<evidence type="ECO:0000256" key="9">
    <source>
        <dbReference type="ARBA" id="ARBA00022833"/>
    </source>
</evidence>
<evidence type="ECO:0000256" key="12">
    <source>
        <dbReference type="SAM" id="Coils"/>
    </source>
</evidence>
<evidence type="ECO:0000256" key="11">
    <source>
        <dbReference type="PROSITE-ProRule" id="PRU00175"/>
    </source>
</evidence>
<dbReference type="GO" id="GO:0006974">
    <property type="term" value="P:DNA damage response"/>
    <property type="evidence" value="ECO:0007669"/>
    <property type="project" value="UniProtKB-KW"/>
</dbReference>
<dbReference type="AlphaFoldDB" id="A0ABD3UFI2"/>
<organism evidence="15 16">
    <name type="scientific">Sinanodonta woodiana</name>
    <name type="common">Chinese pond mussel</name>
    <name type="synonym">Anodonta woodiana</name>
    <dbReference type="NCBI Taxonomy" id="1069815"/>
    <lineage>
        <taxon>Eukaryota</taxon>
        <taxon>Metazoa</taxon>
        <taxon>Spiralia</taxon>
        <taxon>Lophotrochozoa</taxon>
        <taxon>Mollusca</taxon>
        <taxon>Bivalvia</taxon>
        <taxon>Autobranchia</taxon>
        <taxon>Heteroconchia</taxon>
        <taxon>Palaeoheterodonta</taxon>
        <taxon>Unionida</taxon>
        <taxon>Unionoidea</taxon>
        <taxon>Unionidae</taxon>
        <taxon>Unioninae</taxon>
        <taxon>Sinanodonta</taxon>
    </lineage>
</organism>
<proteinExistence type="predicted"/>
<sequence>MESRGTSLEDNTCPVCLYVLIQPVTMPCKHELCLPCFKKNVKEANLTCPMCRMRISTWTRKASRTNTLVNEVRWSEVKRLFRDKVERRLQGIEEEEEVGAQAFPNVSIAKPGEIRKEYEEEIKKIRQQQEEERKMEEAASEALILKLQEEEMRKRKELESIEKTDEELAKELSQVMNEAGSDSPFDLLLRESRLRMTRSISTSSNKSSSGTIETFLSKMRDAERRSSEAKSPYPYKCMTPTDDGKICLDKDKLLQLEEKYQRDKVTHEDKLFPSSDFPDIEERYRSWRIDRSDSNATVMYDPKEILNQMSDELMSVADSKTNSRSSNREVKSTDCGGQSGNESRGSNMSNKVRSTSAQSHDSISQEISHFRPIQVCPKTPPRKLPGGKVVEAPLIRTTPRNWSQTGYGSPCETNLSDIDATSPIMKRRLSALAEERKFQVHRLSKSTSTESIDDADNENRYPGDDQLKGHNLAPKPSTGGNRVVDLKDISNSPMQNKISDGVEGINLNSRKETMAKKNFIIPLEPVLVDDCDPLTAGLPHCYTKTVGSKFVVSSETHNKDSKSRDFLSSDASHLNSSVEEDGLSRLRVKNLRKDFRPGRQRKHTAKVLSKECRKVKPSANVISSTCTSPQTTIKDWISRTRTIGPEGDTKDPSPDLFKNTISTTKRKEVYDDMVYTYSPKEKYQSKKGCSLKRGETLDRFFRTGHSDPTEDSPSKRPRKPLQYTDYVYEAVSPKKRTLKHDVKFESSDGEGSDSSNSDFVSQKKHSLRSKKKTPNKRRSMATKRNLSLALDLNSPQCNRKRRKVEKDVDNLDMMQGIQRKFPEKKARSMVTLETKSIENLFSGVAHVSVFNQPDTVSNDDLEEQDRIFALELQRQFELEEKFKLSAVRFKGSEDAYGLRNSCRERKVS</sequence>
<feature type="compositionally biased region" description="Basic residues" evidence="13">
    <location>
        <begin position="762"/>
        <end position="781"/>
    </location>
</feature>
<feature type="compositionally biased region" description="Polar residues" evidence="13">
    <location>
        <begin position="340"/>
        <end position="365"/>
    </location>
</feature>
<evidence type="ECO:0000256" key="8">
    <source>
        <dbReference type="ARBA" id="ARBA00022786"/>
    </source>
</evidence>
<evidence type="ECO:0000313" key="16">
    <source>
        <dbReference type="Proteomes" id="UP001634394"/>
    </source>
</evidence>
<keyword evidence="7 11" id="KW-0863">Zinc-finger</keyword>
<keyword evidence="4" id="KW-0808">Transferase</keyword>
<evidence type="ECO:0000256" key="3">
    <source>
        <dbReference type="ARBA" id="ARBA00012483"/>
    </source>
</evidence>
<evidence type="ECO:0000256" key="6">
    <source>
        <dbReference type="ARBA" id="ARBA00022763"/>
    </source>
</evidence>
<dbReference type="GO" id="GO:0061630">
    <property type="term" value="F:ubiquitin protein ligase activity"/>
    <property type="evidence" value="ECO:0007669"/>
    <property type="project" value="UniProtKB-EC"/>
</dbReference>
<dbReference type="SUPFAM" id="SSF57850">
    <property type="entry name" value="RING/U-box"/>
    <property type="match status" value="1"/>
</dbReference>
<keyword evidence="6" id="KW-0227">DNA damage</keyword>
<evidence type="ECO:0000256" key="1">
    <source>
        <dbReference type="ARBA" id="ARBA00000900"/>
    </source>
</evidence>
<dbReference type="InterPro" id="IPR051657">
    <property type="entry name" value="RNF168/RNF169_E3_ubiq-ligase"/>
</dbReference>
<feature type="compositionally biased region" description="Basic and acidic residues" evidence="13">
    <location>
        <begin position="701"/>
        <end position="714"/>
    </location>
</feature>
<feature type="compositionally biased region" description="Basic and acidic residues" evidence="13">
    <location>
        <begin position="556"/>
        <end position="567"/>
    </location>
</feature>
<accession>A0ABD3UFI2</accession>
<keyword evidence="9" id="KW-0862">Zinc</keyword>
<dbReference type="Proteomes" id="UP001634394">
    <property type="component" value="Unassembled WGS sequence"/>
</dbReference>
<dbReference type="GO" id="GO:0008270">
    <property type="term" value="F:zinc ion binding"/>
    <property type="evidence" value="ECO:0007669"/>
    <property type="project" value="UniProtKB-KW"/>
</dbReference>
<evidence type="ECO:0000256" key="13">
    <source>
        <dbReference type="SAM" id="MobiDB-lite"/>
    </source>
</evidence>
<dbReference type="CDD" id="cd21932">
    <property type="entry name" value="MIU2_RNF168-like"/>
    <property type="match status" value="1"/>
</dbReference>
<feature type="region of interest" description="Disordered" evidence="13">
    <location>
        <begin position="554"/>
        <end position="580"/>
    </location>
</feature>
<dbReference type="EC" id="2.3.2.27" evidence="3"/>
<reference evidence="15 16" key="1">
    <citation type="submission" date="2024-11" db="EMBL/GenBank/DDBJ databases">
        <title>Chromosome-level genome assembly of the freshwater bivalve Anodonta woodiana.</title>
        <authorList>
            <person name="Chen X."/>
        </authorList>
    </citation>
    <scope>NUCLEOTIDE SEQUENCE [LARGE SCALE GENOMIC DNA]</scope>
    <source>
        <strain evidence="15">MN2024</strain>
        <tissue evidence="15">Gills</tissue>
    </source>
</reference>
<keyword evidence="8" id="KW-0833">Ubl conjugation pathway</keyword>
<feature type="region of interest" description="Disordered" evidence="13">
    <location>
        <begin position="316"/>
        <end position="365"/>
    </location>
</feature>
<dbReference type="Gene3D" id="3.30.40.10">
    <property type="entry name" value="Zinc/RING finger domain, C3HC4 (zinc finger)"/>
    <property type="match status" value="1"/>
</dbReference>
<keyword evidence="10" id="KW-0539">Nucleus</keyword>
<dbReference type="InterPro" id="IPR018957">
    <property type="entry name" value="Znf_C3HC4_RING-type"/>
</dbReference>
<comment type="caution">
    <text evidence="15">The sequence shown here is derived from an EMBL/GenBank/DDBJ whole genome shotgun (WGS) entry which is preliminary data.</text>
</comment>
<evidence type="ECO:0000256" key="5">
    <source>
        <dbReference type="ARBA" id="ARBA00022723"/>
    </source>
</evidence>
<name>A0ABD3UFI2_SINWO</name>
<dbReference type="InterPro" id="IPR001841">
    <property type="entry name" value="Znf_RING"/>
</dbReference>
<gene>
    <name evidence="15" type="ORF">ACJMK2_019167</name>
</gene>
<feature type="region of interest" description="Disordered" evidence="13">
    <location>
        <begin position="439"/>
        <end position="483"/>
    </location>
</feature>